<dbReference type="PANTHER" id="PTHR11266:SF91">
    <property type="entry name" value="EXPRESSED PROTEIN"/>
    <property type="match status" value="1"/>
</dbReference>
<reference evidence="9" key="3">
    <citation type="submission" date="2020-12" db="UniProtKB">
        <authorList>
            <consortium name="EnsemblPlants"/>
        </authorList>
    </citation>
    <scope>IDENTIFICATION</scope>
</reference>
<evidence type="ECO:0000313" key="8">
    <source>
        <dbReference type="EMBL" id="PNR33126.1"/>
    </source>
</evidence>
<evidence type="ECO:0000256" key="1">
    <source>
        <dbReference type="ARBA" id="ARBA00004141"/>
    </source>
</evidence>
<dbReference type="GeneID" id="112272953"/>
<dbReference type="Gramene" id="Pp3c20_12770V3.1">
    <property type="protein sequence ID" value="Pp3c20_12770V3.1"/>
    <property type="gene ID" value="Pp3c20_12770"/>
</dbReference>
<dbReference type="PANTHER" id="PTHR11266">
    <property type="entry name" value="PEROXISOMAL MEMBRANE PROTEIN 2, PXMP2 MPV17"/>
    <property type="match status" value="1"/>
</dbReference>
<dbReference type="AlphaFoldDB" id="A0A2K1IV30"/>
<dbReference type="OrthoDB" id="430207at2759"/>
<comment type="subcellular location">
    <subcellularLocation>
        <location evidence="1">Membrane</location>
        <topology evidence="1">Multi-pass membrane protein</topology>
    </subcellularLocation>
</comment>
<dbReference type="InterPro" id="IPR007248">
    <property type="entry name" value="Mpv17_PMP22"/>
</dbReference>
<dbReference type="EnsemblPlants" id="Pp3c20_12770V3.1">
    <property type="protein sequence ID" value="Pp3c20_12770V3.1"/>
    <property type="gene ID" value="Pp3c20_12770"/>
</dbReference>
<dbReference type="Proteomes" id="UP000006727">
    <property type="component" value="Chromosome 20"/>
</dbReference>
<keyword evidence="10" id="KW-1185">Reference proteome</keyword>
<gene>
    <name evidence="9" type="primary">LOC112272953</name>
    <name evidence="8" type="ORF">PHYPA_025069</name>
</gene>
<name>A0A2K1IV30_PHYPA</name>
<feature type="region of interest" description="Disordered" evidence="7">
    <location>
        <begin position="27"/>
        <end position="48"/>
    </location>
</feature>
<organism evidence="8">
    <name type="scientific">Physcomitrium patens</name>
    <name type="common">Spreading-leaved earth moss</name>
    <name type="synonym">Physcomitrella patens</name>
    <dbReference type="NCBI Taxonomy" id="3218"/>
    <lineage>
        <taxon>Eukaryota</taxon>
        <taxon>Viridiplantae</taxon>
        <taxon>Streptophyta</taxon>
        <taxon>Embryophyta</taxon>
        <taxon>Bryophyta</taxon>
        <taxon>Bryophytina</taxon>
        <taxon>Bryopsida</taxon>
        <taxon>Funariidae</taxon>
        <taxon>Funariales</taxon>
        <taxon>Funariaceae</taxon>
        <taxon>Physcomitrium</taxon>
    </lineage>
</organism>
<protein>
    <recommendedName>
        <fullName evidence="11">Peroxisomal membrane protein MPV17</fullName>
    </recommendedName>
</protein>
<dbReference type="Gramene" id="Pp3c20_12770V3.2">
    <property type="protein sequence ID" value="Pp3c20_12770V3.2"/>
    <property type="gene ID" value="Pp3c20_12770"/>
</dbReference>
<reference evidence="8 10" key="2">
    <citation type="journal article" date="2018" name="Plant J.">
        <title>The Physcomitrella patens chromosome-scale assembly reveals moss genome structure and evolution.</title>
        <authorList>
            <person name="Lang D."/>
            <person name="Ullrich K.K."/>
            <person name="Murat F."/>
            <person name="Fuchs J."/>
            <person name="Jenkins J."/>
            <person name="Haas F.B."/>
            <person name="Piednoel M."/>
            <person name="Gundlach H."/>
            <person name="Van Bel M."/>
            <person name="Meyberg R."/>
            <person name="Vives C."/>
            <person name="Morata J."/>
            <person name="Symeonidi A."/>
            <person name="Hiss M."/>
            <person name="Muchero W."/>
            <person name="Kamisugi Y."/>
            <person name="Saleh O."/>
            <person name="Blanc G."/>
            <person name="Decker E.L."/>
            <person name="van Gessel N."/>
            <person name="Grimwood J."/>
            <person name="Hayes R.D."/>
            <person name="Graham S.W."/>
            <person name="Gunter L.E."/>
            <person name="McDaniel S.F."/>
            <person name="Hoernstein S.N.W."/>
            <person name="Larsson A."/>
            <person name="Li F.W."/>
            <person name="Perroud P.F."/>
            <person name="Phillips J."/>
            <person name="Ranjan P."/>
            <person name="Rokshar D.S."/>
            <person name="Rothfels C.J."/>
            <person name="Schneider L."/>
            <person name="Shu S."/>
            <person name="Stevenson D.W."/>
            <person name="Thummler F."/>
            <person name="Tillich M."/>
            <person name="Villarreal Aguilar J.C."/>
            <person name="Widiez T."/>
            <person name="Wong G.K."/>
            <person name="Wymore A."/>
            <person name="Zhang Y."/>
            <person name="Zimmer A.D."/>
            <person name="Quatrano R.S."/>
            <person name="Mayer K.F.X."/>
            <person name="Goodstein D."/>
            <person name="Casacuberta J.M."/>
            <person name="Vandepoele K."/>
            <person name="Reski R."/>
            <person name="Cuming A.C."/>
            <person name="Tuskan G.A."/>
            <person name="Maumus F."/>
            <person name="Salse J."/>
            <person name="Schmutz J."/>
            <person name="Rensing S.A."/>
        </authorList>
    </citation>
    <scope>NUCLEOTIDE SEQUENCE [LARGE SCALE GENOMIC DNA]</scope>
    <source>
        <strain evidence="9 10">cv. Gransden 2004</strain>
    </source>
</reference>
<evidence type="ECO:0000256" key="5">
    <source>
        <dbReference type="ARBA" id="ARBA00023136"/>
    </source>
</evidence>
<dbReference type="FunCoup" id="A0A2K1IV30">
    <property type="interactions" value="1219"/>
</dbReference>
<keyword evidence="5" id="KW-0472">Membrane</keyword>
<evidence type="ECO:0000256" key="6">
    <source>
        <dbReference type="RuleBase" id="RU363053"/>
    </source>
</evidence>
<comment type="similarity">
    <text evidence="2 6">Belongs to the peroxisomal membrane protein PXMP2/4 family.</text>
</comment>
<dbReference type="GO" id="GO:0016020">
    <property type="term" value="C:membrane"/>
    <property type="evidence" value="ECO:0007669"/>
    <property type="project" value="UniProtKB-SubCell"/>
</dbReference>
<dbReference type="PaxDb" id="3218-PP1S94_157V6.1"/>
<evidence type="ECO:0000256" key="4">
    <source>
        <dbReference type="ARBA" id="ARBA00022989"/>
    </source>
</evidence>
<evidence type="ECO:0000313" key="9">
    <source>
        <dbReference type="EnsemblPlants" id="Pp3c20_12770V3.1"/>
    </source>
</evidence>
<accession>A0A2K1IV30</accession>
<evidence type="ECO:0000256" key="2">
    <source>
        <dbReference type="ARBA" id="ARBA00006824"/>
    </source>
</evidence>
<keyword evidence="4" id="KW-1133">Transmembrane helix</keyword>
<dbReference type="GO" id="GO:0005737">
    <property type="term" value="C:cytoplasm"/>
    <property type="evidence" value="ECO:0000318"/>
    <property type="project" value="GO_Central"/>
</dbReference>
<evidence type="ECO:0008006" key="11">
    <source>
        <dbReference type="Google" id="ProtNLM"/>
    </source>
</evidence>
<evidence type="ECO:0000313" key="10">
    <source>
        <dbReference type="Proteomes" id="UP000006727"/>
    </source>
</evidence>
<dbReference type="EnsemblPlants" id="Pp3c20_12770V3.2">
    <property type="protein sequence ID" value="Pp3c20_12770V3.2"/>
    <property type="gene ID" value="Pp3c20_12770"/>
</dbReference>
<dbReference type="EMBL" id="ABEU02000020">
    <property type="protein sequence ID" value="PNR33126.1"/>
    <property type="molecule type" value="Genomic_DNA"/>
</dbReference>
<sequence length="255" mass="27942">MVGGGSPWSRAGSMSFRLSNLLGPSSFGGTPHASQGDTGFGDNGGVSQPKKQLRFPLKAAVTASVLATTGDTIAQLVARYKRRKVLEEQQRVAEDVAGGLTIGNQATGSVNLWDHDWQRAARMASYGFLIYGPLSQVWYEVLDHFMPVKNLTNLSLKVVANQVILGPIVITLVFAWNKLWEGRLEQLPTLYRTRALQTLLDGWKFWIPASVLNFGVVPLQARVAFMSSCSIFWNFYLSTTMTAGKGKTLPTSKSE</sequence>
<dbReference type="STRING" id="3218.A0A2K1IV30"/>
<dbReference type="Pfam" id="PF04117">
    <property type="entry name" value="Mpv17_PMP22"/>
    <property type="match status" value="1"/>
</dbReference>
<dbReference type="OMA" id="NIFSEHD"/>
<proteinExistence type="inferred from homology"/>
<keyword evidence="3" id="KW-0812">Transmembrane</keyword>
<dbReference type="KEGG" id="ppp:112272953"/>
<reference evidence="8 10" key="1">
    <citation type="journal article" date="2008" name="Science">
        <title>The Physcomitrella genome reveals evolutionary insights into the conquest of land by plants.</title>
        <authorList>
            <person name="Rensing S."/>
            <person name="Lang D."/>
            <person name="Zimmer A."/>
            <person name="Terry A."/>
            <person name="Salamov A."/>
            <person name="Shapiro H."/>
            <person name="Nishiyama T."/>
            <person name="Perroud P.-F."/>
            <person name="Lindquist E."/>
            <person name="Kamisugi Y."/>
            <person name="Tanahashi T."/>
            <person name="Sakakibara K."/>
            <person name="Fujita T."/>
            <person name="Oishi K."/>
            <person name="Shin-I T."/>
            <person name="Kuroki Y."/>
            <person name="Toyoda A."/>
            <person name="Suzuki Y."/>
            <person name="Hashimoto A."/>
            <person name="Yamaguchi K."/>
            <person name="Sugano A."/>
            <person name="Kohara Y."/>
            <person name="Fujiyama A."/>
            <person name="Anterola A."/>
            <person name="Aoki S."/>
            <person name="Ashton N."/>
            <person name="Barbazuk W.B."/>
            <person name="Barker E."/>
            <person name="Bennetzen J."/>
            <person name="Bezanilla M."/>
            <person name="Blankenship R."/>
            <person name="Cho S.H."/>
            <person name="Dutcher S."/>
            <person name="Estelle M."/>
            <person name="Fawcett J.A."/>
            <person name="Gundlach H."/>
            <person name="Hanada K."/>
            <person name="Heyl A."/>
            <person name="Hicks K.A."/>
            <person name="Hugh J."/>
            <person name="Lohr M."/>
            <person name="Mayer K."/>
            <person name="Melkozernov A."/>
            <person name="Murata T."/>
            <person name="Nelson D."/>
            <person name="Pils B."/>
            <person name="Prigge M."/>
            <person name="Reiss B."/>
            <person name="Renner T."/>
            <person name="Rombauts S."/>
            <person name="Rushton P."/>
            <person name="Sanderfoot A."/>
            <person name="Schween G."/>
            <person name="Shiu S.-H."/>
            <person name="Stueber K."/>
            <person name="Theodoulou F.L."/>
            <person name="Tu H."/>
            <person name="Van de Peer Y."/>
            <person name="Verrier P.J."/>
            <person name="Waters E."/>
            <person name="Wood A."/>
            <person name="Yang L."/>
            <person name="Cove D."/>
            <person name="Cuming A."/>
            <person name="Hasebe M."/>
            <person name="Lucas S."/>
            <person name="Mishler D.B."/>
            <person name="Reski R."/>
            <person name="Grigoriev I."/>
            <person name="Quatrano R.S."/>
            <person name="Boore J.L."/>
        </authorList>
    </citation>
    <scope>NUCLEOTIDE SEQUENCE [LARGE SCALE GENOMIC DNA]</scope>
    <source>
        <strain evidence="9 10">cv. Gransden 2004</strain>
    </source>
</reference>
<dbReference type="RefSeq" id="XP_024356936.1">
    <property type="nucleotide sequence ID" value="XM_024501168.2"/>
</dbReference>
<evidence type="ECO:0000256" key="3">
    <source>
        <dbReference type="ARBA" id="ARBA00022692"/>
    </source>
</evidence>
<evidence type="ECO:0000256" key="7">
    <source>
        <dbReference type="SAM" id="MobiDB-lite"/>
    </source>
</evidence>